<evidence type="ECO:0000313" key="2">
    <source>
        <dbReference type="Proteomes" id="UP000237000"/>
    </source>
</evidence>
<dbReference type="EMBL" id="JXTC01000438">
    <property type="protein sequence ID" value="PON53945.1"/>
    <property type="molecule type" value="Genomic_DNA"/>
</dbReference>
<keyword evidence="2" id="KW-1185">Reference proteome</keyword>
<accession>A0A2P5BYW8</accession>
<gene>
    <name evidence="1" type="ORF">TorRG33x02_303900</name>
</gene>
<dbReference type="InParanoid" id="A0A2P5BYW8"/>
<protein>
    <submittedName>
        <fullName evidence="1">Uncharacterized protein</fullName>
    </submittedName>
</protein>
<evidence type="ECO:0000313" key="1">
    <source>
        <dbReference type="EMBL" id="PON53945.1"/>
    </source>
</evidence>
<reference evidence="2" key="1">
    <citation type="submission" date="2016-06" db="EMBL/GenBank/DDBJ databases">
        <title>Parallel loss of symbiosis genes in relatives of nitrogen-fixing non-legume Parasponia.</title>
        <authorList>
            <person name="Van Velzen R."/>
            <person name="Holmer R."/>
            <person name="Bu F."/>
            <person name="Rutten L."/>
            <person name="Van Zeijl A."/>
            <person name="Liu W."/>
            <person name="Santuari L."/>
            <person name="Cao Q."/>
            <person name="Sharma T."/>
            <person name="Shen D."/>
            <person name="Roswanjaya Y."/>
            <person name="Wardhani T."/>
            <person name="Kalhor M.S."/>
            <person name="Jansen J."/>
            <person name="Van den Hoogen J."/>
            <person name="Gungor B."/>
            <person name="Hartog M."/>
            <person name="Hontelez J."/>
            <person name="Verver J."/>
            <person name="Yang W.-C."/>
            <person name="Schijlen E."/>
            <person name="Repin R."/>
            <person name="Schilthuizen M."/>
            <person name="Schranz E."/>
            <person name="Heidstra R."/>
            <person name="Miyata K."/>
            <person name="Fedorova E."/>
            <person name="Kohlen W."/>
            <person name="Bisseling T."/>
            <person name="Smit S."/>
            <person name="Geurts R."/>
        </authorList>
    </citation>
    <scope>NUCLEOTIDE SEQUENCE [LARGE SCALE GENOMIC DNA]</scope>
    <source>
        <strain evidence="2">cv. RG33-2</strain>
    </source>
</reference>
<sequence>ANLLVLYCATLRHLYFSDTAGLIYEPIKVCHLEVCSESFAFADVSDSAEPKGCIVSG</sequence>
<organism evidence="1 2">
    <name type="scientific">Trema orientale</name>
    <name type="common">Charcoal tree</name>
    <name type="synonym">Celtis orientalis</name>
    <dbReference type="NCBI Taxonomy" id="63057"/>
    <lineage>
        <taxon>Eukaryota</taxon>
        <taxon>Viridiplantae</taxon>
        <taxon>Streptophyta</taxon>
        <taxon>Embryophyta</taxon>
        <taxon>Tracheophyta</taxon>
        <taxon>Spermatophyta</taxon>
        <taxon>Magnoliopsida</taxon>
        <taxon>eudicotyledons</taxon>
        <taxon>Gunneridae</taxon>
        <taxon>Pentapetalae</taxon>
        <taxon>rosids</taxon>
        <taxon>fabids</taxon>
        <taxon>Rosales</taxon>
        <taxon>Cannabaceae</taxon>
        <taxon>Trema</taxon>
    </lineage>
</organism>
<dbReference type="Proteomes" id="UP000237000">
    <property type="component" value="Unassembled WGS sequence"/>
</dbReference>
<name>A0A2P5BYW8_TREOI</name>
<feature type="non-terminal residue" evidence="1">
    <location>
        <position position="1"/>
    </location>
</feature>
<proteinExistence type="predicted"/>
<comment type="caution">
    <text evidence="1">The sequence shown here is derived from an EMBL/GenBank/DDBJ whole genome shotgun (WGS) entry which is preliminary data.</text>
</comment>
<dbReference type="AlphaFoldDB" id="A0A2P5BYW8"/>
<dbReference type="OrthoDB" id="10320249at2759"/>